<comment type="caution">
    <text evidence="1">The sequence shown here is derived from an EMBL/GenBank/DDBJ whole genome shotgun (WGS) entry which is preliminary data.</text>
</comment>
<evidence type="ECO:0000313" key="1">
    <source>
        <dbReference type="EMBL" id="KAH3872384.1"/>
    </source>
</evidence>
<reference evidence="1" key="2">
    <citation type="submission" date="2020-11" db="EMBL/GenBank/DDBJ databases">
        <authorList>
            <person name="McCartney M.A."/>
            <person name="Auch B."/>
            <person name="Kono T."/>
            <person name="Mallez S."/>
            <person name="Becker A."/>
            <person name="Gohl D.M."/>
            <person name="Silverstein K.A.T."/>
            <person name="Koren S."/>
            <person name="Bechman K.B."/>
            <person name="Herman A."/>
            <person name="Abrahante J.E."/>
            <person name="Garbe J."/>
        </authorList>
    </citation>
    <scope>NUCLEOTIDE SEQUENCE</scope>
    <source>
        <strain evidence="1">Duluth1</strain>
        <tissue evidence="1">Whole animal</tissue>
    </source>
</reference>
<reference evidence="1" key="1">
    <citation type="journal article" date="2019" name="bioRxiv">
        <title>The Genome of the Zebra Mussel, Dreissena polymorpha: A Resource for Invasive Species Research.</title>
        <authorList>
            <person name="McCartney M.A."/>
            <person name="Auch B."/>
            <person name="Kono T."/>
            <person name="Mallez S."/>
            <person name="Zhang Y."/>
            <person name="Obille A."/>
            <person name="Becker A."/>
            <person name="Abrahante J.E."/>
            <person name="Garbe J."/>
            <person name="Badalamenti J.P."/>
            <person name="Herman A."/>
            <person name="Mangelson H."/>
            <person name="Liachko I."/>
            <person name="Sullivan S."/>
            <person name="Sone E.D."/>
            <person name="Koren S."/>
            <person name="Silverstein K.A.T."/>
            <person name="Beckman K.B."/>
            <person name="Gohl D.M."/>
        </authorList>
    </citation>
    <scope>NUCLEOTIDE SEQUENCE</scope>
    <source>
        <strain evidence="1">Duluth1</strain>
        <tissue evidence="1">Whole animal</tissue>
    </source>
</reference>
<gene>
    <name evidence="1" type="ORF">DPMN_035600</name>
</gene>
<organism evidence="1 2">
    <name type="scientific">Dreissena polymorpha</name>
    <name type="common">Zebra mussel</name>
    <name type="synonym">Mytilus polymorpha</name>
    <dbReference type="NCBI Taxonomy" id="45954"/>
    <lineage>
        <taxon>Eukaryota</taxon>
        <taxon>Metazoa</taxon>
        <taxon>Spiralia</taxon>
        <taxon>Lophotrochozoa</taxon>
        <taxon>Mollusca</taxon>
        <taxon>Bivalvia</taxon>
        <taxon>Autobranchia</taxon>
        <taxon>Heteroconchia</taxon>
        <taxon>Euheterodonta</taxon>
        <taxon>Imparidentia</taxon>
        <taxon>Neoheterodontei</taxon>
        <taxon>Myida</taxon>
        <taxon>Dreissenoidea</taxon>
        <taxon>Dreissenidae</taxon>
        <taxon>Dreissena</taxon>
    </lineage>
</organism>
<proteinExistence type="predicted"/>
<sequence length="123" mass="14184">MPRHIFIPTGTIFEHIQVGTNLLTKFHVDRTINVASIQNLIGTNLLTKFHDDRTINVASIEKNTRSLAAMFYKPTKTIFKLIQDNFGTNLVTKLHEDLTLNVAYRVLTRQILLTHARRLRTDK</sequence>
<keyword evidence="2" id="KW-1185">Reference proteome</keyword>
<accession>A0A9D4RL59</accession>
<protein>
    <submittedName>
        <fullName evidence="1">Uncharacterized protein</fullName>
    </submittedName>
</protein>
<name>A0A9D4RL59_DREPO</name>
<evidence type="ECO:0000313" key="2">
    <source>
        <dbReference type="Proteomes" id="UP000828390"/>
    </source>
</evidence>
<dbReference type="AlphaFoldDB" id="A0A9D4RL59"/>
<dbReference type="Proteomes" id="UP000828390">
    <property type="component" value="Unassembled WGS sequence"/>
</dbReference>
<dbReference type="EMBL" id="JAIWYP010000002">
    <property type="protein sequence ID" value="KAH3872384.1"/>
    <property type="molecule type" value="Genomic_DNA"/>
</dbReference>